<dbReference type="Proteomes" id="UP001458880">
    <property type="component" value="Unassembled WGS sequence"/>
</dbReference>
<evidence type="ECO:0000256" key="5">
    <source>
        <dbReference type="SAM" id="Phobius"/>
    </source>
</evidence>
<keyword evidence="8" id="KW-1185">Reference proteome</keyword>
<comment type="caution">
    <text evidence="7">The sequence shown here is derived from an EMBL/GenBank/DDBJ whole genome shotgun (WGS) entry which is preliminary data.</text>
</comment>
<dbReference type="InterPro" id="IPR036388">
    <property type="entry name" value="WH-like_DNA-bd_sf"/>
</dbReference>
<dbReference type="SUPFAM" id="SSF46785">
    <property type="entry name" value="Winged helix' DNA-binding domain"/>
    <property type="match status" value="1"/>
</dbReference>
<dbReference type="InterPro" id="IPR051832">
    <property type="entry name" value="mTOR-Rac_regulators"/>
</dbReference>
<sequence length="870" mass="96787">MMAENSGAALDNLYPALTQCFVIIICGYFAGRMNLISETEAKGINTFVGNFALPSLIFMSLAELDLSSVNWLFLLSILIAKSLVFFTVIIVTLLVGRPVNLGRAGIFAIFCTQSNDFAIGYPIVVALYKNTHPEYASYLYLMAPISLAILNPISFVLMEIGRRRSNQNLSPISINSIESATSTLNGKRCKLVISVSKSIFLNPIIFMTLLGIIGNLIFNHTVPVYLSEILKALGSAFSASALFLLGLRMVGKVHTLRGATLIIPGILIIVKLLCLPIVTREVINIVHAGFNESETTDLSTYGFLYGTFPAAPTVFVFATQFSLDVDLIASAMVACTFISAPLMFVSAKMITLTNTDPAEYVKQLNNFTFDLSVIGLVASVWVLALYILTKRITRVPHKITSCLIVSQILACIGAILWNSLENKTGWAGVYSSRLWTAILAIVLLFLQCRSLCFVLKLIPVFFFIGWGLPLLMSILLLLYGRTDSLPYEVKNPNFAYGVCQAVVAVSLLVLCFIVTVGCLILHQRYRKRYERYLNLANDVASTFEQPHENGEARPVQTVTPPSSIAGCSGGGSKSGSCKGNKEKCGNLPTINEGCCEDSPVVDIEDVGNVLSPKRTMIQSVEPDLDDDENGLCSTKFGCTGPRREECQGILERYEEQIDDDIELIEEEPDTHDPQILRHVVLLIMLLCSMFVGLALCIWTLVMEQMSGIYIELSFLDATLNFGQSIIVFAVFGTNTKEIVLPLLKYWRKMWYGANTLVLPSWDELSVETKHICDQFVTHHLQKCKDDIAQDKRWRIKIYKKVFSGSKFVDWLIEVGLARDRIEAVNYSRHLIEGKPFLYTNVMLKSGEMFSKMQHNELRFESIKIVLKSQH</sequence>
<feature type="transmembrane region" description="Helical" evidence="5">
    <location>
        <begin position="325"/>
        <end position="347"/>
    </location>
</feature>
<feature type="transmembrane region" description="Helical" evidence="5">
    <location>
        <begin position="400"/>
        <end position="420"/>
    </location>
</feature>
<dbReference type="Gene3D" id="1.10.10.10">
    <property type="entry name" value="Winged helix-like DNA-binding domain superfamily/Winged helix DNA-binding domain"/>
    <property type="match status" value="1"/>
</dbReference>
<evidence type="ECO:0000256" key="4">
    <source>
        <dbReference type="ARBA" id="ARBA00023136"/>
    </source>
</evidence>
<protein>
    <submittedName>
        <fullName evidence="7">Membrane transport protein</fullName>
    </submittedName>
</protein>
<organism evidence="7 8">
    <name type="scientific">Popillia japonica</name>
    <name type="common">Japanese beetle</name>
    <dbReference type="NCBI Taxonomy" id="7064"/>
    <lineage>
        <taxon>Eukaryota</taxon>
        <taxon>Metazoa</taxon>
        <taxon>Ecdysozoa</taxon>
        <taxon>Arthropoda</taxon>
        <taxon>Hexapoda</taxon>
        <taxon>Insecta</taxon>
        <taxon>Pterygota</taxon>
        <taxon>Neoptera</taxon>
        <taxon>Endopterygota</taxon>
        <taxon>Coleoptera</taxon>
        <taxon>Polyphaga</taxon>
        <taxon>Scarabaeiformia</taxon>
        <taxon>Scarabaeidae</taxon>
        <taxon>Rutelinae</taxon>
        <taxon>Popillia</taxon>
    </lineage>
</organism>
<feature type="transmembrane region" description="Helical" evidence="5">
    <location>
        <begin position="224"/>
        <end position="247"/>
    </location>
</feature>
<name>A0AAW1MGW6_POPJA</name>
<dbReference type="GO" id="GO:0055085">
    <property type="term" value="P:transmembrane transport"/>
    <property type="evidence" value="ECO:0007669"/>
    <property type="project" value="InterPro"/>
</dbReference>
<keyword evidence="4 5" id="KW-0472">Membrane</keyword>
<feature type="transmembrane region" description="Helical" evidence="5">
    <location>
        <begin position="298"/>
        <end position="318"/>
    </location>
</feature>
<dbReference type="PANTHER" id="PTHR22829">
    <property type="entry name" value="DEP DOMAIN PROTEIN"/>
    <property type="match status" value="1"/>
</dbReference>
<dbReference type="GO" id="GO:0016020">
    <property type="term" value="C:membrane"/>
    <property type="evidence" value="ECO:0007669"/>
    <property type="project" value="UniProtKB-SubCell"/>
</dbReference>
<dbReference type="PROSITE" id="PS50186">
    <property type="entry name" value="DEP"/>
    <property type="match status" value="1"/>
</dbReference>
<gene>
    <name evidence="7" type="ORF">QE152_g7065</name>
</gene>
<evidence type="ECO:0000313" key="8">
    <source>
        <dbReference type="Proteomes" id="UP001458880"/>
    </source>
</evidence>
<dbReference type="GO" id="GO:0035556">
    <property type="term" value="P:intracellular signal transduction"/>
    <property type="evidence" value="ECO:0007669"/>
    <property type="project" value="InterPro"/>
</dbReference>
<evidence type="ECO:0000313" key="7">
    <source>
        <dbReference type="EMBL" id="KAK9745311.1"/>
    </source>
</evidence>
<dbReference type="Pfam" id="PF00610">
    <property type="entry name" value="DEP"/>
    <property type="match status" value="1"/>
</dbReference>
<evidence type="ECO:0000259" key="6">
    <source>
        <dbReference type="PROSITE" id="PS50186"/>
    </source>
</evidence>
<evidence type="ECO:0000256" key="3">
    <source>
        <dbReference type="ARBA" id="ARBA00022989"/>
    </source>
</evidence>
<dbReference type="EMBL" id="JASPKY010000050">
    <property type="protein sequence ID" value="KAK9745311.1"/>
    <property type="molecule type" value="Genomic_DNA"/>
</dbReference>
<evidence type="ECO:0000256" key="1">
    <source>
        <dbReference type="ARBA" id="ARBA00004141"/>
    </source>
</evidence>
<feature type="transmembrane region" description="Helical" evidence="5">
    <location>
        <begin position="494"/>
        <end position="521"/>
    </location>
</feature>
<feature type="transmembrane region" description="Helical" evidence="5">
    <location>
        <begin position="199"/>
        <end position="218"/>
    </location>
</feature>
<dbReference type="InterPro" id="IPR004776">
    <property type="entry name" value="Mem_transp_PIN-like"/>
</dbReference>
<feature type="transmembrane region" description="Helical" evidence="5">
    <location>
        <begin position="43"/>
        <end position="62"/>
    </location>
</feature>
<feature type="transmembrane region" description="Helical" evidence="5">
    <location>
        <begin position="12"/>
        <end position="31"/>
    </location>
</feature>
<accession>A0AAW1MGW6</accession>
<dbReference type="PANTHER" id="PTHR22829:SF5">
    <property type="entry name" value="INTEGRAL MEMBRANE PROTEIN GPR155"/>
    <property type="match status" value="1"/>
</dbReference>
<dbReference type="AlphaFoldDB" id="A0AAW1MGW6"/>
<feature type="transmembrane region" description="Helical" evidence="5">
    <location>
        <begin position="426"/>
        <end position="446"/>
    </location>
</feature>
<evidence type="ECO:0000256" key="2">
    <source>
        <dbReference type="ARBA" id="ARBA00022692"/>
    </source>
</evidence>
<dbReference type="Pfam" id="PF03547">
    <property type="entry name" value="Mem_trans"/>
    <property type="match status" value="1"/>
</dbReference>
<dbReference type="InterPro" id="IPR000591">
    <property type="entry name" value="DEP_dom"/>
</dbReference>
<proteinExistence type="predicted"/>
<keyword evidence="3 5" id="KW-1133">Transmembrane helix</keyword>
<dbReference type="SMART" id="SM00049">
    <property type="entry name" value="DEP"/>
    <property type="match status" value="1"/>
</dbReference>
<feature type="transmembrane region" description="Helical" evidence="5">
    <location>
        <begin position="259"/>
        <end position="278"/>
    </location>
</feature>
<feature type="transmembrane region" description="Helical" evidence="5">
    <location>
        <begin position="679"/>
        <end position="701"/>
    </location>
</feature>
<feature type="transmembrane region" description="Helical" evidence="5">
    <location>
        <begin position="721"/>
        <end position="743"/>
    </location>
</feature>
<feature type="transmembrane region" description="Helical" evidence="5">
    <location>
        <begin position="106"/>
        <end position="126"/>
    </location>
</feature>
<feature type="transmembrane region" description="Helical" evidence="5">
    <location>
        <begin position="68"/>
        <end position="94"/>
    </location>
</feature>
<dbReference type="InterPro" id="IPR036390">
    <property type="entry name" value="WH_DNA-bd_sf"/>
</dbReference>
<feature type="transmembrane region" description="Helical" evidence="5">
    <location>
        <begin position="138"/>
        <end position="158"/>
    </location>
</feature>
<feature type="domain" description="DEP" evidence="6">
    <location>
        <begin position="790"/>
        <end position="832"/>
    </location>
</feature>
<feature type="transmembrane region" description="Helical" evidence="5">
    <location>
        <begin position="453"/>
        <end position="479"/>
    </location>
</feature>
<feature type="transmembrane region" description="Helical" evidence="5">
    <location>
        <begin position="367"/>
        <end position="388"/>
    </location>
</feature>
<reference evidence="7 8" key="1">
    <citation type="journal article" date="2024" name="BMC Genomics">
        <title>De novo assembly and annotation of Popillia japonica's genome with initial clues to its potential as an invasive pest.</title>
        <authorList>
            <person name="Cucini C."/>
            <person name="Boschi S."/>
            <person name="Funari R."/>
            <person name="Cardaioli E."/>
            <person name="Iannotti N."/>
            <person name="Marturano G."/>
            <person name="Paoli F."/>
            <person name="Bruttini M."/>
            <person name="Carapelli A."/>
            <person name="Frati F."/>
            <person name="Nardi F."/>
        </authorList>
    </citation>
    <scope>NUCLEOTIDE SEQUENCE [LARGE SCALE GENOMIC DNA]</scope>
    <source>
        <strain evidence="7">DMR45628</strain>
    </source>
</reference>
<comment type="subcellular location">
    <subcellularLocation>
        <location evidence="1">Membrane</location>
        <topology evidence="1">Multi-pass membrane protein</topology>
    </subcellularLocation>
</comment>
<keyword evidence="2 5" id="KW-0812">Transmembrane</keyword>
<dbReference type="GO" id="GO:0030514">
    <property type="term" value="P:negative regulation of BMP signaling pathway"/>
    <property type="evidence" value="ECO:0007669"/>
    <property type="project" value="TreeGrafter"/>
</dbReference>